<keyword evidence="4" id="KW-1133">Transmembrane helix</keyword>
<dbReference type="InterPro" id="IPR049625">
    <property type="entry name" value="Glyco_transf_61_cat"/>
</dbReference>
<keyword evidence="4" id="KW-0472">Membrane</keyword>
<reference evidence="6" key="1">
    <citation type="submission" date="2020-06" db="EMBL/GenBank/DDBJ databases">
        <title>WGS assembly of Ceratodon purpureus strain R40.</title>
        <authorList>
            <person name="Carey S.B."/>
            <person name="Jenkins J."/>
            <person name="Shu S."/>
            <person name="Lovell J.T."/>
            <person name="Sreedasyam A."/>
            <person name="Maumus F."/>
            <person name="Tiley G.P."/>
            <person name="Fernandez-Pozo N."/>
            <person name="Barry K."/>
            <person name="Chen C."/>
            <person name="Wang M."/>
            <person name="Lipzen A."/>
            <person name="Daum C."/>
            <person name="Saski C.A."/>
            <person name="Payton A.C."/>
            <person name="Mcbreen J.C."/>
            <person name="Conrad R.E."/>
            <person name="Kollar L.M."/>
            <person name="Olsson S."/>
            <person name="Huttunen S."/>
            <person name="Landis J.B."/>
            <person name="Wickett N.J."/>
            <person name="Johnson M.G."/>
            <person name="Rensing S.A."/>
            <person name="Grimwood J."/>
            <person name="Schmutz J."/>
            <person name="Mcdaniel S.F."/>
        </authorList>
    </citation>
    <scope>NUCLEOTIDE SEQUENCE</scope>
    <source>
        <strain evidence="6">R40</strain>
    </source>
</reference>
<keyword evidence="2" id="KW-0808">Transferase</keyword>
<keyword evidence="1" id="KW-0328">Glycosyltransferase</keyword>
<evidence type="ECO:0000259" key="5">
    <source>
        <dbReference type="Pfam" id="PF04577"/>
    </source>
</evidence>
<feature type="domain" description="Glycosyltransferase 61 catalytic" evidence="5">
    <location>
        <begin position="188"/>
        <end position="378"/>
    </location>
</feature>
<dbReference type="AlphaFoldDB" id="A0A8T0GJE3"/>
<accession>A0A8T0GJE3</accession>
<feature type="transmembrane region" description="Helical" evidence="4">
    <location>
        <begin position="41"/>
        <end position="60"/>
    </location>
</feature>
<protein>
    <recommendedName>
        <fullName evidence="5">Glycosyltransferase 61 catalytic domain-containing protein</fullName>
    </recommendedName>
</protein>
<dbReference type="GO" id="GO:0016763">
    <property type="term" value="F:pentosyltransferase activity"/>
    <property type="evidence" value="ECO:0007669"/>
    <property type="project" value="UniProtKB-ARBA"/>
</dbReference>
<proteinExistence type="predicted"/>
<sequence length="481" mass="55039">MENFEGSGWWRSRMGHRIAGWGRRAGGRWGVMRKRHSKPNLRLVVFVVLLVLLVISGIVYRRDALRFAGREMDYHAQLPGRLTGEGELFRCDRSQFRTDICNMRGDIRIYNRSIVLYSKDPTTAPGVQIVKPYTRKWEQSCMDTVHEVTLRSVPTANGAVNPKPPACDVKHKVPGVVFSNGGYTGNLYHEFHDGLIPLFITSQHLHREVVFIISEFHDWWLTKYIEVVQQLSKYEIVDLINDTRVHCFPEIEAGLHIHDELAIDPDRMPHHETIQDFRAILNRGYTPNKELPSAPPLGVSKSPSLTIIVRNGTRRFLNLDGIVKTAEQLGFNVNLLIPDPTMELKHIFRLLNSSDVLLGVHGAAMTHFLFMRPGTVFIQVVPLGTDWAARTYYGEPSIKLGLHYLPLTISPQESSLSEKYNLSDPILRNPDEVLERRGWWSMKEIFLEGQDVQPSLERVRTTLNQALEKLRGSKVRHPIPR</sequence>
<name>A0A8T0GJE3_CERPU</name>
<evidence type="ECO:0000313" key="6">
    <source>
        <dbReference type="EMBL" id="KAG0558667.1"/>
    </source>
</evidence>
<evidence type="ECO:0000256" key="4">
    <source>
        <dbReference type="SAM" id="Phobius"/>
    </source>
</evidence>
<dbReference type="Pfam" id="PF04577">
    <property type="entry name" value="Glyco_transf_61"/>
    <property type="match status" value="1"/>
</dbReference>
<keyword evidence="4" id="KW-0812">Transmembrane</keyword>
<dbReference type="GO" id="GO:0005794">
    <property type="term" value="C:Golgi apparatus"/>
    <property type="evidence" value="ECO:0007669"/>
    <property type="project" value="UniProtKB-ARBA"/>
</dbReference>
<gene>
    <name evidence="6" type="ORF">KC19_10G045000</name>
</gene>
<organism evidence="6 7">
    <name type="scientific">Ceratodon purpureus</name>
    <name type="common">Fire moss</name>
    <name type="synonym">Dicranum purpureum</name>
    <dbReference type="NCBI Taxonomy" id="3225"/>
    <lineage>
        <taxon>Eukaryota</taxon>
        <taxon>Viridiplantae</taxon>
        <taxon>Streptophyta</taxon>
        <taxon>Embryophyta</taxon>
        <taxon>Bryophyta</taxon>
        <taxon>Bryophytina</taxon>
        <taxon>Bryopsida</taxon>
        <taxon>Dicranidae</taxon>
        <taxon>Pseudoditrichales</taxon>
        <taxon>Ditrichaceae</taxon>
        <taxon>Ceratodon</taxon>
    </lineage>
</organism>
<evidence type="ECO:0000256" key="2">
    <source>
        <dbReference type="ARBA" id="ARBA00022679"/>
    </source>
</evidence>
<comment type="caution">
    <text evidence="6">The sequence shown here is derived from an EMBL/GenBank/DDBJ whole genome shotgun (WGS) entry which is preliminary data.</text>
</comment>
<dbReference type="InterPro" id="IPR007657">
    <property type="entry name" value="Glycosyltransferase_61"/>
</dbReference>
<dbReference type="PANTHER" id="PTHR20961:SF124">
    <property type="entry name" value="GLYCOSYLTRANSFERASE"/>
    <property type="match status" value="1"/>
</dbReference>
<evidence type="ECO:0000313" key="7">
    <source>
        <dbReference type="Proteomes" id="UP000822688"/>
    </source>
</evidence>
<dbReference type="EMBL" id="CM026431">
    <property type="protein sequence ID" value="KAG0558667.1"/>
    <property type="molecule type" value="Genomic_DNA"/>
</dbReference>
<keyword evidence="3" id="KW-0325">Glycoprotein</keyword>
<evidence type="ECO:0000256" key="3">
    <source>
        <dbReference type="ARBA" id="ARBA00023180"/>
    </source>
</evidence>
<keyword evidence="7" id="KW-1185">Reference proteome</keyword>
<dbReference type="PANTHER" id="PTHR20961">
    <property type="entry name" value="GLYCOSYLTRANSFERASE"/>
    <property type="match status" value="1"/>
</dbReference>
<evidence type="ECO:0000256" key="1">
    <source>
        <dbReference type="ARBA" id="ARBA00022676"/>
    </source>
</evidence>
<dbReference type="Proteomes" id="UP000822688">
    <property type="component" value="Chromosome 10"/>
</dbReference>